<evidence type="ECO:0000313" key="3">
    <source>
        <dbReference type="EMBL" id="ELR23558.1"/>
    </source>
</evidence>
<organism evidence="3 4">
    <name type="scientific">Acanthamoeba castellanii (strain ATCC 30010 / Neff)</name>
    <dbReference type="NCBI Taxonomy" id="1257118"/>
    <lineage>
        <taxon>Eukaryota</taxon>
        <taxon>Amoebozoa</taxon>
        <taxon>Discosea</taxon>
        <taxon>Longamoebia</taxon>
        <taxon>Centramoebida</taxon>
        <taxon>Acanthamoebidae</taxon>
        <taxon>Acanthamoeba</taxon>
    </lineage>
</organism>
<dbReference type="InterPro" id="IPR011990">
    <property type="entry name" value="TPR-like_helical_dom_sf"/>
</dbReference>
<feature type="compositionally biased region" description="Low complexity" evidence="2">
    <location>
        <begin position="191"/>
        <end position="200"/>
    </location>
</feature>
<evidence type="ECO:0000256" key="1">
    <source>
        <dbReference type="PROSITE-ProRule" id="PRU00708"/>
    </source>
</evidence>
<accession>L8HFQ6</accession>
<dbReference type="EMBL" id="KB007857">
    <property type="protein sequence ID" value="ELR23558.1"/>
    <property type="molecule type" value="Genomic_DNA"/>
</dbReference>
<dbReference type="SUPFAM" id="SSF48452">
    <property type="entry name" value="TPR-like"/>
    <property type="match status" value="1"/>
</dbReference>
<dbReference type="Pfam" id="PF13812">
    <property type="entry name" value="PPR_3"/>
    <property type="match status" value="1"/>
</dbReference>
<sequence>MKRTQSLVARLANRGVAASPCCPMLLRSNRIALSSQRAFGQKELTRYITEYVPPTEMLVDLDEEAERYYAPAPPELDPHGSELQTSLDGGHAAQLAFERSLPPKSKASNSVVFHAQYTEEFVDLDEDLDLPPRLAPNQPVTALQVARLLRRFANTQHTRSPAQNEELLGQVVALLDRIVVRAGVPIPPPSRSSTTTTSTTADEPELNERYAEHVVLRSNLPAGNKVINWRQLIEALAEVGKVDAALGLFESLEPRFRIIPNITLFLSVWKLCKDYHRTDKTLGYMDYFFSCRARSVGSDDWVSAATFNYILSAVRDVKVTLRVVDKMKKEKVELDAGSYEQIIFNMIKQGQINTALDYVKLMKSSGLQPTLNIYASLFNGLLHHPADPYYTNKGFRMVKGPRSEDDPPSDMSEHHHYSFSLMLKLFDDLKTLHKPNSEIYSQLLRACAQMGEYEKAFELFEELKQTCPVHFSHIGSLIAACGTNWQADRALELFWTMRDRHRVDPSPACLNALLVALVRSGRYDLLEPTMDRAYEAYQLCVWPKTVGYIIRSAVQLEDLEFSRGFLEMVAEKWPRTVDTKKVQGPVAVLEAKLAARHAAKEHHQVA</sequence>
<dbReference type="RefSeq" id="XP_004353086.1">
    <property type="nucleotide sequence ID" value="XM_004353034.1"/>
</dbReference>
<dbReference type="AlphaFoldDB" id="L8HFQ6"/>
<protein>
    <submittedName>
        <fullName evidence="3">Pentatricopeptide repeat domain containing protein</fullName>
    </submittedName>
</protein>
<keyword evidence="4" id="KW-1185">Reference proteome</keyword>
<feature type="region of interest" description="Disordered" evidence="2">
    <location>
        <begin position="185"/>
        <end position="204"/>
    </location>
</feature>
<dbReference type="KEGG" id="acan:ACA1_071800"/>
<gene>
    <name evidence="3" type="ORF">ACA1_071800</name>
</gene>
<dbReference type="GeneID" id="14924539"/>
<dbReference type="PANTHER" id="PTHR47938">
    <property type="entry name" value="RESPIRATORY COMPLEX I CHAPERONE (CIA84), PUTATIVE (AFU_ORTHOLOGUE AFUA_2G06020)-RELATED"/>
    <property type="match status" value="1"/>
</dbReference>
<evidence type="ECO:0000256" key="2">
    <source>
        <dbReference type="SAM" id="MobiDB-lite"/>
    </source>
</evidence>
<name>L8HFQ6_ACACF</name>
<dbReference type="STRING" id="1257118.L8HFQ6"/>
<dbReference type="PROSITE" id="PS51375">
    <property type="entry name" value="PPR"/>
    <property type="match status" value="2"/>
</dbReference>
<dbReference type="OrthoDB" id="185373at2759"/>
<feature type="repeat" description="PPR" evidence="1">
    <location>
        <begin position="335"/>
        <end position="369"/>
    </location>
</feature>
<feature type="repeat" description="PPR" evidence="1">
    <location>
        <begin position="436"/>
        <end position="466"/>
    </location>
</feature>
<dbReference type="PANTHER" id="PTHR47938:SF35">
    <property type="entry name" value="PENTATRICOPEPTIDE REPEAT-CONTAINING PROTEIN 4, MITOCHONDRIAL-RELATED"/>
    <property type="match status" value="1"/>
</dbReference>
<dbReference type="Pfam" id="PF01535">
    <property type="entry name" value="PPR"/>
    <property type="match status" value="2"/>
</dbReference>
<dbReference type="VEuPathDB" id="AmoebaDB:ACA1_071800"/>
<dbReference type="Gene3D" id="1.25.40.10">
    <property type="entry name" value="Tetratricopeptide repeat domain"/>
    <property type="match status" value="2"/>
</dbReference>
<evidence type="ECO:0000313" key="4">
    <source>
        <dbReference type="Proteomes" id="UP000011083"/>
    </source>
</evidence>
<dbReference type="InterPro" id="IPR002885">
    <property type="entry name" value="PPR_rpt"/>
</dbReference>
<dbReference type="GO" id="GO:0003729">
    <property type="term" value="F:mRNA binding"/>
    <property type="evidence" value="ECO:0007669"/>
    <property type="project" value="TreeGrafter"/>
</dbReference>
<dbReference type="Proteomes" id="UP000011083">
    <property type="component" value="Unassembled WGS sequence"/>
</dbReference>
<reference evidence="3 4" key="1">
    <citation type="journal article" date="2013" name="Genome Biol.">
        <title>Genome of Acanthamoeba castellanii highlights extensive lateral gene transfer and early evolution of tyrosine kinase signaling.</title>
        <authorList>
            <person name="Clarke M."/>
            <person name="Lohan A.J."/>
            <person name="Liu B."/>
            <person name="Lagkouvardos I."/>
            <person name="Roy S."/>
            <person name="Zafar N."/>
            <person name="Bertelli C."/>
            <person name="Schilde C."/>
            <person name="Kianianmomeni A."/>
            <person name="Burglin T.R."/>
            <person name="Frech C."/>
            <person name="Turcotte B."/>
            <person name="Kopec K.O."/>
            <person name="Synnott J.M."/>
            <person name="Choo C."/>
            <person name="Paponov I."/>
            <person name="Finkler A."/>
            <person name="Soon Heng Tan C."/>
            <person name="Hutchins A.P."/>
            <person name="Weinmeier T."/>
            <person name="Rattei T."/>
            <person name="Chu J.S."/>
            <person name="Gimenez G."/>
            <person name="Irimia M."/>
            <person name="Rigden D.J."/>
            <person name="Fitzpatrick D.A."/>
            <person name="Lorenzo-Morales J."/>
            <person name="Bateman A."/>
            <person name="Chiu C.H."/>
            <person name="Tang P."/>
            <person name="Hegemann P."/>
            <person name="Fromm H."/>
            <person name="Raoult D."/>
            <person name="Greub G."/>
            <person name="Miranda-Saavedra D."/>
            <person name="Chen N."/>
            <person name="Nash P."/>
            <person name="Ginger M.L."/>
            <person name="Horn M."/>
            <person name="Schaap P."/>
            <person name="Caler L."/>
            <person name="Loftus B."/>
        </authorList>
    </citation>
    <scope>NUCLEOTIDE SEQUENCE [LARGE SCALE GENOMIC DNA]</scope>
    <source>
        <strain evidence="3 4">Neff</strain>
    </source>
</reference>
<proteinExistence type="predicted"/>
<dbReference type="NCBIfam" id="TIGR00756">
    <property type="entry name" value="PPR"/>
    <property type="match status" value="1"/>
</dbReference>